<dbReference type="Gene3D" id="1.20.1250.20">
    <property type="entry name" value="MFS general substrate transporter like domains"/>
    <property type="match status" value="1"/>
</dbReference>
<keyword evidence="3" id="KW-1185">Reference proteome</keyword>
<gene>
    <name evidence="2" type="ORF">BA062_18305</name>
</gene>
<dbReference type="EMBL" id="MASU01000007">
    <property type="protein sequence ID" value="PXY30516.1"/>
    <property type="molecule type" value="Genomic_DNA"/>
</dbReference>
<accession>A0A318M6W0</accession>
<evidence type="ECO:0008006" key="4">
    <source>
        <dbReference type="Google" id="ProtNLM"/>
    </source>
</evidence>
<reference evidence="2 3" key="1">
    <citation type="submission" date="2016-07" db="EMBL/GenBank/DDBJ databases">
        <title>Draft genome sequence of Prauserella sp. YIM 121212, isolated from alkaline soil.</title>
        <authorList>
            <person name="Ruckert C."/>
            <person name="Albersmeier A."/>
            <person name="Jiang C.-L."/>
            <person name="Jiang Y."/>
            <person name="Kalinowski J."/>
            <person name="Schneider O."/>
            <person name="Winkler A."/>
            <person name="Zotchev S.B."/>
        </authorList>
    </citation>
    <scope>NUCLEOTIDE SEQUENCE [LARGE SCALE GENOMIC DNA]</scope>
    <source>
        <strain evidence="2 3">YIM 121212</strain>
    </source>
</reference>
<keyword evidence="1" id="KW-1133">Transmembrane helix</keyword>
<proteinExistence type="predicted"/>
<dbReference type="Proteomes" id="UP000247892">
    <property type="component" value="Unassembled WGS sequence"/>
</dbReference>
<evidence type="ECO:0000256" key="1">
    <source>
        <dbReference type="SAM" id="Phobius"/>
    </source>
</evidence>
<protein>
    <recommendedName>
        <fullName evidence="4">MFS transporter</fullName>
    </recommendedName>
</protein>
<feature type="transmembrane region" description="Helical" evidence="1">
    <location>
        <begin position="94"/>
        <end position="113"/>
    </location>
</feature>
<dbReference type="AlphaFoldDB" id="A0A318M6W0"/>
<evidence type="ECO:0000313" key="3">
    <source>
        <dbReference type="Proteomes" id="UP000247892"/>
    </source>
</evidence>
<name>A0A318M6W0_9PSEU</name>
<feature type="transmembrane region" description="Helical" evidence="1">
    <location>
        <begin position="69"/>
        <end position="87"/>
    </location>
</feature>
<feature type="transmembrane region" description="Helical" evidence="1">
    <location>
        <begin position="30"/>
        <end position="49"/>
    </location>
</feature>
<feature type="transmembrane region" description="Helical" evidence="1">
    <location>
        <begin position="133"/>
        <end position="155"/>
    </location>
</feature>
<dbReference type="SUPFAM" id="SSF103473">
    <property type="entry name" value="MFS general substrate transporter"/>
    <property type="match status" value="1"/>
</dbReference>
<dbReference type="RefSeq" id="WP_110338420.1">
    <property type="nucleotide sequence ID" value="NZ_MASU01000007.1"/>
</dbReference>
<evidence type="ECO:0000313" key="2">
    <source>
        <dbReference type="EMBL" id="PXY30516.1"/>
    </source>
</evidence>
<sequence length="196" mass="19927">MLTFREPRARATAAPSDLVTLLRRPRVARWAFVPLPLMWLGAGGSFMLLTPMLIDAGWSLSRLGLVNTVLGNVAAIAGGLAAGVALTRISRRTALLVLSFAQVVVVASLFPLASGNAPLPGTATLVCLLHACYAAAVTVTTAASLGVGSLAVAAAGKLGYPAVLGAVVTFLALGALAVAVLFQEARPAVRGMEGAR</sequence>
<keyword evidence="1" id="KW-0472">Membrane</keyword>
<comment type="caution">
    <text evidence="2">The sequence shown here is derived from an EMBL/GenBank/DDBJ whole genome shotgun (WGS) entry which is preliminary data.</text>
</comment>
<dbReference type="OrthoDB" id="9787815at2"/>
<dbReference type="InterPro" id="IPR036259">
    <property type="entry name" value="MFS_trans_sf"/>
</dbReference>
<keyword evidence="1" id="KW-0812">Transmembrane</keyword>
<feature type="transmembrane region" description="Helical" evidence="1">
    <location>
        <begin position="162"/>
        <end position="182"/>
    </location>
</feature>
<organism evidence="2 3">
    <name type="scientific">Prauserella flavalba</name>
    <dbReference type="NCBI Taxonomy" id="1477506"/>
    <lineage>
        <taxon>Bacteria</taxon>
        <taxon>Bacillati</taxon>
        <taxon>Actinomycetota</taxon>
        <taxon>Actinomycetes</taxon>
        <taxon>Pseudonocardiales</taxon>
        <taxon>Pseudonocardiaceae</taxon>
        <taxon>Prauserella</taxon>
    </lineage>
</organism>